<dbReference type="PRINTS" id="PR00385">
    <property type="entry name" value="P450"/>
</dbReference>
<keyword evidence="6 10" id="KW-0560">Oxidoreductase</keyword>
<feature type="binding site" description="axial binding residue" evidence="9">
    <location>
        <position position="482"/>
    </location>
    <ligand>
        <name>heme</name>
        <dbReference type="ChEBI" id="CHEBI:30413"/>
    </ligand>
    <ligandPart>
        <name>Fe</name>
        <dbReference type="ChEBI" id="CHEBI:18248"/>
    </ligandPart>
</feature>
<dbReference type="SUPFAM" id="SSF48264">
    <property type="entry name" value="Cytochrome P450"/>
    <property type="match status" value="1"/>
</dbReference>
<evidence type="ECO:0000256" key="10">
    <source>
        <dbReference type="RuleBase" id="RU000461"/>
    </source>
</evidence>
<comment type="similarity">
    <text evidence="3 10">Belongs to the cytochrome P450 family.</text>
</comment>
<protein>
    <submittedName>
        <fullName evidence="11">Cytochrome P450 monooxygenase</fullName>
    </submittedName>
</protein>
<dbReference type="InterPro" id="IPR017972">
    <property type="entry name" value="Cyt_P450_CS"/>
</dbReference>
<dbReference type="PANTHER" id="PTHR24305">
    <property type="entry name" value="CYTOCHROME P450"/>
    <property type="match status" value="1"/>
</dbReference>
<dbReference type="GO" id="GO:0020037">
    <property type="term" value="F:heme binding"/>
    <property type="evidence" value="ECO:0007669"/>
    <property type="project" value="InterPro"/>
</dbReference>
<dbReference type="PANTHER" id="PTHR24305:SF166">
    <property type="entry name" value="CYTOCHROME P450 12A4, MITOCHONDRIAL-RELATED"/>
    <property type="match status" value="1"/>
</dbReference>
<gene>
    <name evidence="11" type="primary">CYP5150BA1</name>
</gene>
<comment type="pathway">
    <text evidence="2">Secondary metabolite biosynthesis.</text>
</comment>
<accession>A0AA86MBR6</accession>
<evidence type="ECO:0000256" key="6">
    <source>
        <dbReference type="ARBA" id="ARBA00023002"/>
    </source>
</evidence>
<sequence length="541" mass="59982">MADTLFLGATAAAVVATLWYIFQAYITSSPLDNLPGPPSPSFFLGNVIEVTDRNSWKRWKELVEAYGPVSRLQGMFGTRLLHISDPKSMYSVLIKDVELFPKQNAPSDEMHMLLGPGLLTTEGAQNRKQRKLMNPVFSVAHLRNMTHIFYGIAHKLQKAMDARVGKDGGVMDVNGWMARTTLEMLGQAGLGYSFDNFMDDSTDSYGESLKMFFPVLSTITPVALSIPSLSYIFPDRLLKRLLSLFPQAEVRRMVAISDTMERRSMEIISEKKHALLKGDDALVHQIGEGKDIMSLLLKANMVASDAEKHTDEELVAQMSTFILGGMDTTSNALSRILHLLAQHPAVQDKLRAEIAEACEGEDLAYDELVKLPYLEAVCRETLRLYAPVQFINRSAAKDTTLPLLKPIRTLDGSAMTEVPVPRGTMVLLHLTGCNTNKDLWGDDAEEWKPERWLGKVPPAVDDARVPGVYSNLMTFSGGGRACIGFKFSQLEMKVVLAVLLSAFKFETTEKPITWNASAVLYPTTGEESTKPEMILKLTKVA</sequence>
<name>A0AA86MBR6_TRAVE</name>
<dbReference type="AlphaFoldDB" id="A0AA86MBR6"/>
<evidence type="ECO:0000256" key="4">
    <source>
        <dbReference type="ARBA" id="ARBA00022617"/>
    </source>
</evidence>
<evidence type="ECO:0000256" key="5">
    <source>
        <dbReference type="ARBA" id="ARBA00022723"/>
    </source>
</evidence>
<proteinExistence type="evidence at transcript level"/>
<dbReference type="InterPro" id="IPR050121">
    <property type="entry name" value="Cytochrome_P450_monoxygenase"/>
</dbReference>
<dbReference type="CDD" id="cd11069">
    <property type="entry name" value="CYP_FUM15-like"/>
    <property type="match status" value="1"/>
</dbReference>
<evidence type="ECO:0000256" key="7">
    <source>
        <dbReference type="ARBA" id="ARBA00023004"/>
    </source>
</evidence>
<keyword evidence="5 9" id="KW-0479">Metal-binding</keyword>
<evidence type="ECO:0000256" key="2">
    <source>
        <dbReference type="ARBA" id="ARBA00005179"/>
    </source>
</evidence>
<dbReference type="GO" id="GO:0004497">
    <property type="term" value="F:monooxygenase activity"/>
    <property type="evidence" value="ECO:0007669"/>
    <property type="project" value="UniProtKB-KW"/>
</dbReference>
<dbReference type="GO" id="GO:0005506">
    <property type="term" value="F:iron ion binding"/>
    <property type="evidence" value="ECO:0007669"/>
    <property type="project" value="InterPro"/>
</dbReference>
<dbReference type="Pfam" id="PF00067">
    <property type="entry name" value="p450"/>
    <property type="match status" value="1"/>
</dbReference>
<evidence type="ECO:0000256" key="1">
    <source>
        <dbReference type="ARBA" id="ARBA00001971"/>
    </source>
</evidence>
<evidence type="ECO:0000256" key="8">
    <source>
        <dbReference type="ARBA" id="ARBA00023033"/>
    </source>
</evidence>
<evidence type="ECO:0000256" key="9">
    <source>
        <dbReference type="PIRSR" id="PIRSR602401-1"/>
    </source>
</evidence>
<dbReference type="InterPro" id="IPR001128">
    <property type="entry name" value="Cyt_P450"/>
</dbReference>
<organism evidence="11">
    <name type="scientific">Trametes versicolor</name>
    <name type="common">White-rot fungus</name>
    <name type="synonym">Coriolus versicolor</name>
    <dbReference type="NCBI Taxonomy" id="5325"/>
    <lineage>
        <taxon>Eukaryota</taxon>
        <taxon>Fungi</taxon>
        <taxon>Dikarya</taxon>
        <taxon>Basidiomycota</taxon>
        <taxon>Agaricomycotina</taxon>
        <taxon>Agaricomycetes</taxon>
        <taxon>Polyporales</taxon>
        <taxon>Polyporaceae</taxon>
        <taxon>Trametes</taxon>
    </lineage>
</organism>
<dbReference type="EMBL" id="LC761726">
    <property type="protein sequence ID" value="BED42971.1"/>
    <property type="molecule type" value="mRNA"/>
</dbReference>
<dbReference type="PRINTS" id="PR00463">
    <property type="entry name" value="EP450I"/>
</dbReference>
<evidence type="ECO:0000313" key="11">
    <source>
        <dbReference type="EMBL" id="BED42971.1"/>
    </source>
</evidence>
<dbReference type="GO" id="GO:0016705">
    <property type="term" value="F:oxidoreductase activity, acting on paired donors, with incorporation or reduction of molecular oxygen"/>
    <property type="evidence" value="ECO:0007669"/>
    <property type="project" value="InterPro"/>
</dbReference>
<dbReference type="InterPro" id="IPR036396">
    <property type="entry name" value="Cyt_P450_sf"/>
</dbReference>
<comment type="cofactor">
    <cofactor evidence="1 9">
        <name>heme</name>
        <dbReference type="ChEBI" id="CHEBI:30413"/>
    </cofactor>
</comment>
<dbReference type="Gene3D" id="1.10.630.10">
    <property type="entry name" value="Cytochrome P450"/>
    <property type="match status" value="1"/>
</dbReference>
<keyword evidence="7 9" id="KW-0408">Iron</keyword>
<reference evidence="11" key="1">
    <citation type="submission" date="2023-03" db="EMBL/GenBank/DDBJ databases">
        <title>cytochrome P450 monooxygenase from Trametes versicolor.</title>
        <authorList>
            <person name="Ichinose H."/>
        </authorList>
    </citation>
    <scope>NUCLEOTIDE SEQUENCE</scope>
    <source>
        <strain evidence="11">NBRC 30340</strain>
    </source>
</reference>
<dbReference type="PROSITE" id="PS00086">
    <property type="entry name" value="CYTOCHROME_P450"/>
    <property type="match status" value="1"/>
</dbReference>
<evidence type="ECO:0000256" key="3">
    <source>
        <dbReference type="ARBA" id="ARBA00010617"/>
    </source>
</evidence>
<keyword evidence="4 9" id="KW-0349">Heme</keyword>
<keyword evidence="8 10" id="KW-0503">Monooxygenase</keyword>
<dbReference type="InterPro" id="IPR002401">
    <property type="entry name" value="Cyt_P450_E_grp-I"/>
</dbReference>